<keyword evidence="8" id="KW-1185">Reference proteome</keyword>
<feature type="region of interest" description="Disordered" evidence="5">
    <location>
        <begin position="104"/>
        <end position="125"/>
    </location>
</feature>
<dbReference type="InterPro" id="IPR009741">
    <property type="entry name" value="EARLY_FLOWERING_4_dom"/>
</dbReference>
<dbReference type="PANTHER" id="PTHR33469">
    <property type="entry name" value="PROTEIN ELF4-LIKE 4"/>
    <property type="match status" value="1"/>
</dbReference>
<name>A0AAW1M8X3_SAPOF</name>
<evidence type="ECO:0000313" key="7">
    <source>
        <dbReference type="EMBL" id="KAK9742352.1"/>
    </source>
</evidence>
<keyword evidence="4" id="KW-0539">Nucleus</keyword>
<feature type="domain" description="Protein EARLY FLOWERING 4" evidence="6">
    <location>
        <begin position="34"/>
        <end position="114"/>
    </location>
</feature>
<dbReference type="InterPro" id="IPR040462">
    <property type="entry name" value="EARLY_FLOWERING_4"/>
</dbReference>
<evidence type="ECO:0000259" key="6">
    <source>
        <dbReference type="Pfam" id="PF07011"/>
    </source>
</evidence>
<gene>
    <name evidence="7" type="ORF">RND81_03G166300</name>
</gene>
<evidence type="ECO:0000256" key="4">
    <source>
        <dbReference type="ARBA" id="ARBA00023242"/>
    </source>
</evidence>
<dbReference type="GO" id="GO:0042753">
    <property type="term" value="P:positive regulation of circadian rhythm"/>
    <property type="evidence" value="ECO:0007669"/>
    <property type="project" value="InterPro"/>
</dbReference>
<organism evidence="7 8">
    <name type="scientific">Saponaria officinalis</name>
    <name type="common">Common soapwort</name>
    <name type="synonym">Lychnis saponaria</name>
    <dbReference type="NCBI Taxonomy" id="3572"/>
    <lineage>
        <taxon>Eukaryota</taxon>
        <taxon>Viridiplantae</taxon>
        <taxon>Streptophyta</taxon>
        <taxon>Embryophyta</taxon>
        <taxon>Tracheophyta</taxon>
        <taxon>Spermatophyta</taxon>
        <taxon>Magnoliopsida</taxon>
        <taxon>eudicotyledons</taxon>
        <taxon>Gunneridae</taxon>
        <taxon>Pentapetalae</taxon>
        <taxon>Caryophyllales</taxon>
        <taxon>Caryophyllaceae</taxon>
        <taxon>Caryophylleae</taxon>
        <taxon>Saponaria</taxon>
    </lineage>
</organism>
<feature type="compositionally biased region" description="Basic and acidic residues" evidence="5">
    <location>
        <begin position="8"/>
        <end position="24"/>
    </location>
</feature>
<comment type="similarity">
    <text evidence="2">Belongs to the EARLY FLOWERING 4 family.</text>
</comment>
<evidence type="ECO:0000256" key="2">
    <source>
        <dbReference type="ARBA" id="ARBA00009514"/>
    </source>
</evidence>
<comment type="caution">
    <text evidence="7">The sequence shown here is derived from an EMBL/GenBank/DDBJ whole genome shotgun (WGS) entry which is preliminary data.</text>
</comment>
<dbReference type="GO" id="GO:0009649">
    <property type="term" value="P:entrainment of circadian clock"/>
    <property type="evidence" value="ECO:0007669"/>
    <property type="project" value="TreeGrafter"/>
</dbReference>
<feature type="region of interest" description="Disordered" evidence="5">
    <location>
        <begin position="1"/>
        <end position="35"/>
    </location>
</feature>
<reference evidence="7" key="1">
    <citation type="submission" date="2024-03" db="EMBL/GenBank/DDBJ databases">
        <title>WGS assembly of Saponaria officinalis var. Norfolk2.</title>
        <authorList>
            <person name="Jenkins J."/>
            <person name="Shu S."/>
            <person name="Grimwood J."/>
            <person name="Barry K."/>
            <person name="Goodstein D."/>
            <person name="Schmutz J."/>
            <person name="Leebens-Mack J."/>
            <person name="Osbourn A."/>
        </authorList>
    </citation>
    <scope>NUCLEOTIDE SEQUENCE [LARGE SCALE GENOMIC DNA]</scope>
    <source>
        <strain evidence="7">JIC</strain>
    </source>
</reference>
<evidence type="ECO:0000256" key="5">
    <source>
        <dbReference type="SAM" id="MobiDB-lite"/>
    </source>
</evidence>
<proteinExistence type="inferred from homology"/>
<keyword evidence="3" id="KW-0090">Biological rhythms</keyword>
<evidence type="ECO:0000256" key="3">
    <source>
        <dbReference type="ARBA" id="ARBA00023108"/>
    </source>
</evidence>
<dbReference type="Proteomes" id="UP001443914">
    <property type="component" value="Unassembled WGS sequence"/>
</dbReference>
<dbReference type="EMBL" id="JBDFQZ010000003">
    <property type="protein sequence ID" value="KAK9742352.1"/>
    <property type="molecule type" value="Genomic_DNA"/>
</dbReference>
<accession>A0AAW1M8X3</accession>
<dbReference type="GO" id="GO:0048511">
    <property type="term" value="P:rhythmic process"/>
    <property type="evidence" value="ECO:0007669"/>
    <property type="project" value="UniProtKB-KW"/>
</dbReference>
<protein>
    <recommendedName>
        <fullName evidence="6">Protein EARLY FLOWERING 4 domain-containing protein</fullName>
    </recommendedName>
</protein>
<dbReference type="Pfam" id="PF07011">
    <property type="entry name" value="Elf4"/>
    <property type="match status" value="1"/>
</dbReference>
<evidence type="ECO:0000313" key="8">
    <source>
        <dbReference type="Proteomes" id="UP001443914"/>
    </source>
</evidence>
<dbReference type="PANTHER" id="PTHR33469:SF5">
    <property type="entry name" value="PROTEIN EARLY FLOWERING 4"/>
    <property type="match status" value="1"/>
</dbReference>
<dbReference type="AlphaFoldDB" id="A0AAW1M8X3"/>
<evidence type="ECO:0000256" key="1">
    <source>
        <dbReference type="ARBA" id="ARBA00004123"/>
    </source>
</evidence>
<dbReference type="GO" id="GO:0005634">
    <property type="term" value="C:nucleus"/>
    <property type="evidence" value="ECO:0007669"/>
    <property type="project" value="UniProtKB-SubCell"/>
</dbReference>
<comment type="subcellular location">
    <subcellularLocation>
        <location evidence="1">Nucleus</location>
    </subcellularLocation>
</comment>
<sequence length="125" mass="13721">MSSAAESSMDHGARRKNAAGDDRRRKCSGGRDGGDAAAWNAFSESFSEVQAVIDRNRVLIQQANENHQSRMPDNMVKNVAIINELNGNISKVASIYSDLSNNFAGDVRHRRQANTKDGGERRNDS</sequence>